<dbReference type="KEGG" id="cact:HZ995_00015"/>
<dbReference type="Pfam" id="PF20556">
    <property type="entry name" value="DUF6768"/>
    <property type="match status" value="1"/>
</dbReference>
<dbReference type="EMBL" id="CP060010">
    <property type="protein sequence ID" value="QTN35955.1"/>
    <property type="molecule type" value="Genomic_DNA"/>
</dbReference>
<organism evidence="2 3">
    <name type="scientific">Cognatishimia activa</name>
    <dbReference type="NCBI Taxonomy" id="1715691"/>
    <lineage>
        <taxon>Bacteria</taxon>
        <taxon>Pseudomonadati</taxon>
        <taxon>Pseudomonadota</taxon>
        <taxon>Alphaproteobacteria</taxon>
        <taxon>Rhodobacterales</taxon>
        <taxon>Paracoccaceae</taxon>
        <taxon>Cognatishimia</taxon>
    </lineage>
</organism>
<evidence type="ECO:0000256" key="1">
    <source>
        <dbReference type="SAM" id="Phobius"/>
    </source>
</evidence>
<proteinExistence type="predicted"/>
<name>A0A975EPS1_9RHOB</name>
<accession>A0A975EPS1</accession>
<dbReference type="Proteomes" id="UP000665026">
    <property type="component" value="Chromosome"/>
</dbReference>
<keyword evidence="1" id="KW-0812">Transmembrane</keyword>
<dbReference type="AlphaFoldDB" id="A0A975EPS1"/>
<protein>
    <submittedName>
        <fullName evidence="2">Uncharacterized protein</fullName>
    </submittedName>
</protein>
<feature type="transmembrane region" description="Helical" evidence="1">
    <location>
        <begin position="45"/>
        <end position="68"/>
    </location>
</feature>
<keyword evidence="1" id="KW-0472">Membrane</keyword>
<keyword evidence="1" id="KW-1133">Transmembrane helix</keyword>
<dbReference type="RefSeq" id="WP_209356659.1">
    <property type="nucleotide sequence ID" value="NZ_CP060010.1"/>
</dbReference>
<sequence length="122" mass="13628">MSSKNDLDRMIEDALKGQDSEILRETQELGWFQLGLSQFGGKLGWVTWVVMIVQIALFAVGLYCAVQFFGATEAILAVKWGVSGGVLILMATQLKLSLMPQLQADRVIREVKRLQLIMARND</sequence>
<evidence type="ECO:0000313" key="2">
    <source>
        <dbReference type="EMBL" id="QTN35955.1"/>
    </source>
</evidence>
<evidence type="ECO:0000313" key="3">
    <source>
        <dbReference type="Proteomes" id="UP000665026"/>
    </source>
</evidence>
<reference evidence="2" key="1">
    <citation type="submission" date="2020-07" db="EMBL/GenBank/DDBJ databases">
        <title>Genome sequences of bacteria associated with the marine, planktonic diatom Thalassiosira profunda strain ECT2AJA-044.</title>
        <authorList>
            <person name="Gargas C.B."/>
            <person name="Roberts W.R."/>
            <person name="Alverson A.J."/>
        </authorList>
    </citation>
    <scope>NUCLEOTIDE SEQUENCE</scope>
    <source>
        <strain evidence="2">ECT2AJA-044</strain>
    </source>
</reference>
<gene>
    <name evidence="2" type="ORF">HZ995_00015</name>
</gene>
<dbReference type="InterPro" id="IPR046659">
    <property type="entry name" value="DUF6768"/>
</dbReference>